<feature type="region of interest" description="Disordered" evidence="16">
    <location>
        <begin position="1"/>
        <end position="30"/>
    </location>
</feature>
<dbReference type="PANTHER" id="PTHR47968">
    <property type="entry name" value="CENTROMERE PROTEIN E"/>
    <property type="match status" value="1"/>
</dbReference>
<evidence type="ECO:0000256" key="9">
    <source>
        <dbReference type="ARBA" id="ARBA00023175"/>
    </source>
</evidence>
<comment type="similarity">
    <text evidence="13 14">Belongs to the TRAFAC class myosin-kinesin ATPase superfamily. Kinesin family.</text>
</comment>
<evidence type="ECO:0000313" key="18">
    <source>
        <dbReference type="EMBL" id="KAG7662273.1"/>
    </source>
</evidence>
<evidence type="ECO:0000256" key="11">
    <source>
        <dbReference type="ARBA" id="ARBA00023306"/>
    </source>
</evidence>
<comment type="function">
    <text evidence="12">Required for assembly of the mitotic spindle.</text>
</comment>
<evidence type="ECO:0000256" key="2">
    <source>
        <dbReference type="ARBA" id="ARBA00022490"/>
    </source>
</evidence>
<evidence type="ECO:0000313" key="19">
    <source>
        <dbReference type="Proteomes" id="UP000694255"/>
    </source>
</evidence>
<evidence type="ECO:0000256" key="15">
    <source>
        <dbReference type="SAM" id="Coils"/>
    </source>
</evidence>
<feature type="compositionally biased region" description="Polar residues" evidence="16">
    <location>
        <begin position="18"/>
        <end position="28"/>
    </location>
</feature>
<dbReference type="PROSITE" id="PS50067">
    <property type="entry name" value="KINESIN_MOTOR_2"/>
    <property type="match status" value="1"/>
</dbReference>
<reference evidence="18 19" key="1">
    <citation type="journal article" date="2021" name="DNA Res.">
        <title>Genome analysis of Candida subhashii reveals its hybrid nature and dual mitochondrial genome conformations.</title>
        <authorList>
            <person name="Mixao V."/>
            <person name="Hegedusova E."/>
            <person name="Saus E."/>
            <person name="Pryszcz L.P."/>
            <person name="Cillingova A."/>
            <person name="Nosek J."/>
            <person name="Gabaldon T."/>
        </authorList>
    </citation>
    <scope>NUCLEOTIDE SEQUENCE [LARGE SCALE GENOMIC DNA]</scope>
    <source>
        <strain evidence="18 19">CBS 10753</strain>
    </source>
</reference>
<keyword evidence="8 15" id="KW-0175">Coiled coil</keyword>
<sequence>MSTSSRPVSAMGNLGGSRPTTPSYSRPGTPSAGYARVEAYTGTISVSIRPNPKSVTNESGHNWEIDSRENTIRNTSDGTCFPFDNVFDANEELTNKHVYDRCCYGVVEKVLNEGYNGTVFAYGMTGSGKTFSIKGVEGDPGFVELAINDIFEKIDNGDGNGLMKYDIGVSYLEIYNEKIIDLLNSNAGTGGPPTGELKIRDDPEFGIKVIGLSSPSITSKSQLLELIRKGDLNRKTSATDFNARSSRSHSILQIKITSTSLISNTSTKATLSLCDLAGSERASTSVERRKEGSYINKSLLALSNVINRLSSSSLEHVPYRDSKLTRILQPALSGSSLVSILCTIHMGNMSGETYKTLRFAARAKDIVISVERNKSTRVNGGADAKMIMELQQVINQQRQELDVLRHSQRSISEGGGDSYRVNELEAENKTLREKIDHLTRLTDLSQTETIIVKNDVLNDILGSSGLDNPQIVMANIEDFYKRVQYEVNEYRSYISQLENQLKLTHQMNNLTENSTNNLGNDEIQQLLTDQEEEIYQLKEQLKDKDQIIKGLSKTSRLRQLVDSSNIMNHHHHNHNNNYDTSMIDSKRSSNLFSRVMIDKENIEPELREFKISPKKSKPVKDNILMNNTSNNIMI</sequence>
<keyword evidence="2" id="KW-0963">Cytoplasm</keyword>
<feature type="coiled-coil region" evidence="15">
    <location>
        <begin position="480"/>
        <end position="547"/>
    </location>
</feature>
<name>A0A8J5QKT4_9ASCO</name>
<dbReference type="GO" id="GO:0003777">
    <property type="term" value="F:microtubule motor activity"/>
    <property type="evidence" value="ECO:0007669"/>
    <property type="project" value="InterPro"/>
</dbReference>
<dbReference type="Proteomes" id="UP000694255">
    <property type="component" value="Unassembled WGS sequence"/>
</dbReference>
<dbReference type="GO" id="GO:0051301">
    <property type="term" value="P:cell division"/>
    <property type="evidence" value="ECO:0007669"/>
    <property type="project" value="UniProtKB-KW"/>
</dbReference>
<dbReference type="GO" id="GO:0005874">
    <property type="term" value="C:microtubule"/>
    <property type="evidence" value="ECO:0007669"/>
    <property type="project" value="UniProtKB-KW"/>
</dbReference>
<evidence type="ECO:0000256" key="3">
    <source>
        <dbReference type="ARBA" id="ARBA00022618"/>
    </source>
</evidence>
<dbReference type="InterPro" id="IPR001752">
    <property type="entry name" value="Kinesin_motor_dom"/>
</dbReference>
<keyword evidence="6" id="KW-0498">Mitosis</keyword>
<keyword evidence="9 13" id="KW-0505">Motor protein</keyword>
<evidence type="ECO:0000256" key="10">
    <source>
        <dbReference type="ARBA" id="ARBA00023212"/>
    </source>
</evidence>
<dbReference type="FunFam" id="3.40.850.10:FF:000073">
    <property type="entry name" value="Kinesin-like protein"/>
    <property type="match status" value="1"/>
</dbReference>
<evidence type="ECO:0000256" key="5">
    <source>
        <dbReference type="ARBA" id="ARBA00022741"/>
    </source>
</evidence>
<keyword evidence="7 13" id="KW-0067">ATP-binding</keyword>
<proteinExistence type="inferred from homology"/>
<keyword evidence="19" id="KW-1185">Reference proteome</keyword>
<evidence type="ECO:0000256" key="12">
    <source>
        <dbReference type="ARBA" id="ARBA00054086"/>
    </source>
</evidence>
<dbReference type="PROSITE" id="PS00411">
    <property type="entry name" value="KINESIN_MOTOR_1"/>
    <property type="match status" value="1"/>
</dbReference>
<dbReference type="GeneID" id="73470967"/>
<dbReference type="Pfam" id="PF00225">
    <property type="entry name" value="Kinesin"/>
    <property type="match status" value="1"/>
</dbReference>
<dbReference type="InterPro" id="IPR027640">
    <property type="entry name" value="Kinesin-like_fam"/>
</dbReference>
<keyword evidence="10" id="KW-0206">Cytoskeleton</keyword>
<evidence type="ECO:0000256" key="16">
    <source>
        <dbReference type="SAM" id="MobiDB-lite"/>
    </source>
</evidence>
<evidence type="ECO:0000259" key="17">
    <source>
        <dbReference type="PROSITE" id="PS50067"/>
    </source>
</evidence>
<keyword evidence="11" id="KW-0131">Cell cycle</keyword>
<dbReference type="PANTHER" id="PTHR47968:SF36">
    <property type="entry name" value="KINESIN HEAVY CHAIN ISOFORM X1"/>
    <property type="match status" value="1"/>
</dbReference>
<protein>
    <recommendedName>
        <fullName evidence="14">Kinesin-like protein</fullName>
    </recommendedName>
</protein>
<keyword evidence="4 14" id="KW-0493">Microtubule</keyword>
<comment type="subcellular location">
    <subcellularLocation>
        <location evidence="1">Cytoplasm</location>
        <location evidence="1">Cytoskeleton</location>
    </subcellularLocation>
</comment>
<organism evidence="18 19">
    <name type="scientific">[Candida] subhashii</name>
    <dbReference type="NCBI Taxonomy" id="561895"/>
    <lineage>
        <taxon>Eukaryota</taxon>
        <taxon>Fungi</taxon>
        <taxon>Dikarya</taxon>
        <taxon>Ascomycota</taxon>
        <taxon>Saccharomycotina</taxon>
        <taxon>Pichiomycetes</taxon>
        <taxon>Debaryomycetaceae</taxon>
        <taxon>Spathaspora</taxon>
    </lineage>
</organism>
<evidence type="ECO:0000256" key="13">
    <source>
        <dbReference type="PROSITE-ProRule" id="PRU00283"/>
    </source>
</evidence>
<dbReference type="GO" id="GO:0007018">
    <property type="term" value="P:microtubule-based movement"/>
    <property type="evidence" value="ECO:0007669"/>
    <property type="project" value="InterPro"/>
</dbReference>
<dbReference type="AlphaFoldDB" id="A0A8J5QKT4"/>
<evidence type="ECO:0000256" key="7">
    <source>
        <dbReference type="ARBA" id="ARBA00022840"/>
    </source>
</evidence>
<gene>
    <name evidence="18" type="ORF">J8A68_004167</name>
</gene>
<dbReference type="InterPro" id="IPR019821">
    <property type="entry name" value="Kinesin_motor_CS"/>
</dbReference>
<evidence type="ECO:0000256" key="4">
    <source>
        <dbReference type="ARBA" id="ARBA00022701"/>
    </source>
</evidence>
<evidence type="ECO:0000256" key="1">
    <source>
        <dbReference type="ARBA" id="ARBA00004245"/>
    </source>
</evidence>
<comment type="caution">
    <text evidence="18">The sequence shown here is derived from an EMBL/GenBank/DDBJ whole genome shotgun (WGS) entry which is preliminary data.</text>
</comment>
<dbReference type="OrthoDB" id="3176171at2759"/>
<keyword evidence="5 13" id="KW-0547">Nucleotide-binding</keyword>
<dbReference type="GO" id="GO:0005524">
    <property type="term" value="F:ATP binding"/>
    <property type="evidence" value="ECO:0007669"/>
    <property type="project" value="UniProtKB-UniRule"/>
</dbReference>
<evidence type="ECO:0000256" key="8">
    <source>
        <dbReference type="ARBA" id="ARBA00023054"/>
    </source>
</evidence>
<evidence type="ECO:0000256" key="14">
    <source>
        <dbReference type="RuleBase" id="RU000394"/>
    </source>
</evidence>
<accession>A0A8J5QKT4</accession>
<keyword evidence="3" id="KW-0132">Cell division</keyword>
<feature type="binding site" evidence="13">
    <location>
        <begin position="123"/>
        <end position="130"/>
    </location>
    <ligand>
        <name>ATP</name>
        <dbReference type="ChEBI" id="CHEBI:30616"/>
    </ligand>
</feature>
<dbReference type="RefSeq" id="XP_049262506.1">
    <property type="nucleotide sequence ID" value="XM_049408097.1"/>
</dbReference>
<feature type="domain" description="Kinesin motor" evidence="17">
    <location>
        <begin position="43"/>
        <end position="366"/>
    </location>
</feature>
<dbReference type="GO" id="GO:0008017">
    <property type="term" value="F:microtubule binding"/>
    <property type="evidence" value="ECO:0007669"/>
    <property type="project" value="InterPro"/>
</dbReference>
<feature type="coiled-coil region" evidence="15">
    <location>
        <begin position="387"/>
        <end position="441"/>
    </location>
</feature>
<dbReference type="SMART" id="SM00129">
    <property type="entry name" value="KISc"/>
    <property type="match status" value="1"/>
</dbReference>
<evidence type="ECO:0000256" key="6">
    <source>
        <dbReference type="ARBA" id="ARBA00022776"/>
    </source>
</evidence>
<dbReference type="EMBL" id="JAGSYN010000181">
    <property type="protein sequence ID" value="KAG7662273.1"/>
    <property type="molecule type" value="Genomic_DNA"/>
</dbReference>